<sequence length="405" mass="43054">MTKDYLKDASLQTKVINIGVDTDAAHGSVMPPIYLSTNFSFEGLGKKRTYDYARSGNPTREIIAEVIAELEGGAGAVMTASGLAALDLLWQDLDRANPIAPAATPDPTAPKSKRVVVPHDCYGGTQRLLNARHKQGLIECVYVDQSDEAALSAALAEPTALLLLETPSNPLMRLIDLEKLIKLGQDAGARVAVDNTFLSPALQNPITFGADYVVHSTTKYINGHSDVIGGALVCAHAADVLPMRWWANCVGATAPAFDSYMTLRGVRTLFVRIKQAQESAQAVAEYLHNHPAVKVVHYPGLPSHPQHDLAKRQQKGPGAMMSFELAGGLEAVKTVFEDIDLFSLAESLGGVESLIVHPGSMTHAAMSPEAQATAGIAPGLVRLSIGLEDAADLIKALDKALGRLA</sequence>
<evidence type="ECO:0000256" key="7">
    <source>
        <dbReference type="ARBA" id="ARBA00049180"/>
    </source>
</evidence>
<dbReference type="STRING" id="715226.ABI_39140"/>
<dbReference type="FunFam" id="3.90.1150.10:FF:000008">
    <property type="entry name" value="Cystathionine gamma-synthase"/>
    <property type="match status" value="1"/>
</dbReference>
<evidence type="ECO:0000313" key="13">
    <source>
        <dbReference type="EMBL" id="EGF89500.1"/>
    </source>
</evidence>
<dbReference type="EMBL" id="GL883080">
    <property type="protein sequence ID" value="EGF89500.1"/>
    <property type="molecule type" value="Genomic_DNA"/>
</dbReference>
<dbReference type="RefSeq" id="WP_006274695.1">
    <property type="nucleotide sequence ID" value="NZ_GL883080.1"/>
</dbReference>
<evidence type="ECO:0000256" key="10">
    <source>
        <dbReference type="ARBA" id="ARBA00078333"/>
    </source>
</evidence>
<dbReference type="InterPro" id="IPR000277">
    <property type="entry name" value="Cys/Met-Metab_PyrdxlP-dep_enz"/>
</dbReference>
<evidence type="ECO:0000256" key="12">
    <source>
        <dbReference type="RuleBase" id="RU362118"/>
    </source>
</evidence>
<dbReference type="InterPro" id="IPR015421">
    <property type="entry name" value="PyrdxlP-dep_Trfase_major"/>
</dbReference>
<accession>F4QRY0</accession>
<evidence type="ECO:0000256" key="5">
    <source>
        <dbReference type="ARBA" id="ARBA00022898"/>
    </source>
</evidence>
<keyword evidence="14" id="KW-1185">Reference proteome</keyword>
<dbReference type="eggNOG" id="COG0626">
    <property type="taxonomic scope" value="Bacteria"/>
</dbReference>
<dbReference type="InterPro" id="IPR054542">
    <property type="entry name" value="Cys_met_metab_PP"/>
</dbReference>
<dbReference type="EC" id="4.4.1.11" evidence="3"/>
<dbReference type="AlphaFoldDB" id="F4QRY0"/>
<feature type="modified residue" description="N6-(pyridoxal phosphate)lysine" evidence="11">
    <location>
        <position position="219"/>
    </location>
</feature>
<dbReference type="HOGENOM" id="CLU_018986_2_0_5"/>
<evidence type="ECO:0000256" key="1">
    <source>
        <dbReference type="ARBA" id="ARBA00001933"/>
    </source>
</evidence>
<evidence type="ECO:0000256" key="3">
    <source>
        <dbReference type="ARBA" id="ARBA00012222"/>
    </source>
</evidence>
<dbReference type="InterPro" id="IPR011821">
    <property type="entry name" value="O_succ_thio_ly"/>
</dbReference>
<dbReference type="PIRSF" id="PIRSF001434">
    <property type="entry name" value="CGS"/>
    <property type="match status" value="1"/>
</dbReference>
<dbReference type="GO" id="GO:0047982">
    <property type="term" value="F:homocysteine desulfhydrase activity"/>
    <property type="evidence" value="ECO:0007669"/>
    <property type="project" value="UniProtKB-EC"/>
</dbReference>
<keyword evidence="5 11" id="KW-0663">Pyridoxal phosphate</keyword>
<organism evidence="13 14">
    <name type="scientific">Asticcacaulis biprosthecium C19</name>
    <dbReference type="NCBI Taxonomy" id="715226"/>
    <lineage>
        <taxon>Bacteria</taxon>
        <taxon>Pseudomonadati</taxon>
        <taxon>Pseudomonadota</taxon>
        <taxon>Alphaproteobacteria</taxon>
        <taxon>Caulobacterales</taxon>
        <taxon>Caulobacteraceae</taxon>
        <taxon>Asticcacaulis</taxon>
    </lineage>
</organism>
<dbReference type="PROSITE" id="PS00868">
    <property type="entry name" value="CYS_MET_METAB_PP"/>
    <property type="match status" value="1"/>
</dbReference>
<dbReference type="NCBIfam" id="TIGR02080">
    <property type="entry name" value="O_succ_thio_ly"/>
    <property type="match status" value="1"/>
</dbReference>
<dbReference type="GO" id="GO:0019343">
    <property type="term" value="P:cysteine biosynthetic process via cystathionine"/>
    <property type="evidence" value="ECO:0007669"/>
    <property type="project" value="TreeGrafter"/>
</dbReference>
<evidence type="ECO:0000256" key="6">
    <source>
        <dbReference type="ARBA" id="ARBA00023239"/>
    </source>
</evidence>
<dbReference type="Gene3D" id="3.40.640.10">
    <property type="entry name" value="Type I PLP-dependent aspartate aminotransferase-like (Major domain)"/>
    <property type="match status" value="1"/>
</dbReference>
<reference evidence="14" key="1">
    <citation type="submission" date="2011-03" db="EMBL/GenBank/DDBJ databases">
        <title>Draft genome sequence of Brevundimonas diminuta.</title>
        <authorList>
            <person name="Brown P.J.B."/>
            <person name="Buechlein A."/>
            <person name="Hemmerich C."/>
            <person name="Brun Y.V."/>
        </authorList>
    </citation>
    <scope>NUCLEOTIDE SEQUENCE [LARGE SCALE GENOMIC DNA]</scope>
    <source>
        <strain evidence="14">C19</strain>
    </source>
</reference>
<keyword evidence="13" id="KW-0808">Transferase</keyword>
<dbReference type="PANTHER" id="PTHR11808:SF75">
    <property type="entry name" value="CYSTATHIONINE GAMMA-SYNTHASE"/>
    <property type="match status" value="1"/>
</dbReference>
<dbReference type="GO" id="GO:0019346">
    <property type="term" value="P:transsulfuration"/>
    <property type="evidence" value="ECO:0007669"/>
    <property type="project" value="InterPro"/>
</dbReference>
<comment type="catalytic activity">
    <reaction evidence="7">
        <text>L-methionine + H2O = methanethiol + 2-oxobutanoate + NH4(+)</text>
        <dbReference type="Rhea" id="RHEA:23800"/>
        <dbReference type="ChEBI" id="CHEBI:15377"/>
        <dbReference type="ChEBI" id="CHEBI:16007"/>
        <dbReference type="ChEBI" id="CHEBI:16763"/>
        <dbReference type="ChEBI" id="CHEBI:28938"/>
        <dbReference type="ChEBI" id="CHEBI:57844"/>
        <dbReference type="EC" id="4.4.1.11"/>
    </reaction>
</comment>
<dbReference type="PANTHER" id="PTHR11808">
    <property type="entry name" value="TRANS-SULFURATION ENZYME FAMILY MEMBER"/>
    <property type="match status" value="1"/>
</dbReference>
<comment type="catalytic activity">
    <reaction evidence="8">
        <text>L-homocysteine + H2O = 2-oxobutanoate + hydrogen sulfide + NH4(+) + H(+)</text>
        <dbReference type="Rhea" id="RHEA:14501"/>
        <dbReference type="ChEBI" id="CHEBI:15377"/>
        <dbReference type="ChEBI" id="CHEBI:15378"/>
        <dbReference type="ChEBI" id="CHEBI:16763"/>
        <dbReference type="ChEBI" id="CHEBI:28938"/>
        <dbReference type="ChEBI" id="CHEBI:29919"/>
        <dbReference type="ChEBI" id="CHEBI:58199"/>
        <dbReference type="EC" id="4.4.1.2"/>
    </reaction>
</comment>
<evidence type="ECO:0000256" key="9">
    <source>
        <dbReference type="ARBA" id="ARBA00064130"/>
    </source>
</evidence>
<protein>
    <recommendedName>
        <fullName evidence="4">L-methionine gamma-lyase</fullName>
        <ecNumber evidence="3">4.4.1.11</ecNumber>
    </recommendedName>
    <alternativeName>
        <fullName evidence="10">L-methionine-alpha-deamino-gamma-mercaptomethane-lyase</fullName>
    </alternativeName>
</protein>
<dbReference type="InterPro" id="IPR015422">
    <property type="entry name" value="PyrdxlP-dep_Trfase_small"/>
</dbReference>
<dbReference type="GO" id="GO:0018826">
    <property type="term" value="F:methionine gamma-lyase activity"/>
    <property type="evidence" value="ECO:0007669"/>
    <property type="project" value="UniProtKB-EC"/>
</dbReference>
<dbReference type="GO" id="GO:0003962">
    <property type="term" value="F:cystathionine gamma-synthase activity"/>
    <property type="evidence" value="ECO:0007669"/>
    <property type="project" value="TreeGrafter"/>
</dbReference>
<keyword evidence="6 13" id="KW-0456">Lyase</keyword>
<dbReference type="FunFam" id="3.40.640.10:FF:000046">
    <property type="entry name" value="Cystathionine gamma-lyase"/>
    <property type="match status" value="1"/>
</dbReference>
<evidence type="ECO:0000256" key="4">
    <source>
        <dbReference type="ARBA" id="ARBA00019040"/>
    </source>
</evidence>
<comment type="cofactor">
    <cofactor evidence="1 12">
        <name>pyridoxal 5'-phosphate</name>
        <dbReference type="ChEBI" id="CHEBI:597326"/>
    </cofactor>
</comment>
<evidence type="ECO:0000256" key="8">
    <source>
        <dbReference type="ARBA" id="ARBA00050802"/>
    </source>
</evidence>
<dbReference type="GO" id="GO:0005737">
    <property type="term" value="C:cytoplasm"/>
    <property type="evidence" value="ECO:0007669"/>
    <property type="project" value="TreeGrafter"/>
</dbReference>
<name>F4QRY0_9CAUL</name>
<proteinExistence type="inferred from homology"/>
<gene>
    <name evidence="13" type="primary">metB</name>
    <name evidence="13" type="ORF">ABI_39140</name>
</gene>
<dbReference type="Gene3D" id="3.90.1150.10">
    <property type="entry name" value="Aspartate Aminotransferase, domain 1"/>
    <property type="match status" value="1"/>
</dbReference>
<comment type="subunit">
    <text evidence="9">Homotetramer; dimer of active dimers.</text>
</comment>
<dbReference type="GO" id="GO:0004123">
    <property type="term" value="F:cystathionine gamma-lyase activity"/>
    <property type="evidence" value="ECO:0007669"/>
    <property type="project" value="TreeGrafter"/>
</dbReference>
<dbReference type="OrthoDB" id="9805807at2"/>
<evidence type="ECO:0000313" key="14">
    <source>
        <dbReference type="Proteomes" id="UP000006512"/>
    </source>
</evidence>
<dbReference type="Proteomes" id="UP000006512">
    <property type="component" value="Unassembled WGS sequence"/>
</dbReference>
<dbReference type="CDD" id="cd00614">
    <property type="entry name" value="CGS_like"/>
    <property type="match status" value="1"/>
</dbReference>
<dbReference type="Pfam" id="PF01053">
    <property type="entry name" value="Cys_Met_Meta_PP"/>
    <property type="match status" value="1"/>
</dbReference>
<comment type="similarity">
    <text evidence="2">Belongs to the trans-sulfuration enzymes family. L-methionine gamma-lyase subfamily.</text>
</comment>
<evidence type="ECO:0000256" key="11">
    <source>
        <dbReference type="PIRSR" id="PIRSR001434-2"/>
    </source>
</evidence>
<dbReference type="GO" id="GO:0030170">
    <property type="term" value="F:pyridoxal phosphate binding"/>
    <property type="evidence" value="ECO:0007669"/>
    <property type="project" value="InterPro"/>
</dbReference>
<dbReference type="SUPFAM" id="SSF53383">
    <property type="entry name" value="PLP-dependent transferases"/>
    <property type="match status" value="1"/>
</dbReference>
<evidence type="ECO:0000256" key="2">
    <source>
        <dbReference type="ARBA" id="ARBA00008667"/>
    </source>
</evidence>
<dbReference type="InterPro" id="IPR015424">
    <property type="entry name" value="PyrdxlP-dep_Trfase"/>
</dbReference>